<evidence type="ECO:0000259" key="2">
    <source>
        <dbReference type="Pfam" id="PF09429"/>
    </source>
</evidence>
<evidence type="ECO:0000313" key="4">
    <source>
        <dbReference type="Proteomes" id="UP000800041"/>
    </source>
</evidence>
<dbReference type="Proteomes" id="UP000800041">
    <property type="component" value="Unassembled WGS sequence"/>
</dbReference>
<feature type="compositionally biased region" description="Acidic residues" evidence="1">
    <location>
        <begin position="306"/>
        <end position="315"/>
    </location>
</feature>
<keyword evidence="4" id="KW-1185">Reference proteome</keyword>
<reference evidence="3" key="1">
    <citation type="journal article" date="2020" name="Stud. Mycol.">
        <title>101 Dothideomycetes genomes: a test case for predicting lifestyles and emergence of pathogens.</title>
        <authorList>
            <person name="Haridas S."/>
            <person name="Albert R."/>
            <person name="Binder M."/>
            <person name="Bloem J."/>
            <person name="Labutti K."/>
            <person name="Salamov A."/>
            <person name="Andreopoulos B."/>
            <person name="Baker S."/>
            <person name="Barry K."/>
            <person name="Bills G."/>
            <person name="Bluhm B."/>
            <person name="Cannon C."/>
            <person name="Castanera R."/>
            <person name="Culley D."/>
            <person name="Daum C."/>
            <person name="Ezra D."/>
            <person name="Gonzalez J."/>
            <person name="Henrissat B."/>
            <person name="Kuo A."/>
            <person name="Liang C."/>
            <person name="Lipzen A."/>
            <person name="Lutzoni F."/>
            <person name="Magnuson J."/>
            <person name="Mondo S."/>
            <person name="Nolan M."/>
            <person name="Ohm R."/>
            <person name="Pangilinan J."/>
            <person name="Park H.-J."/>
            <person name="Ramirez L."/>
            <person name="Alfaro M."/>
            <person name="Sun H."/>
            <person name="Tritt A."/>
            <person name="Yoshinaga Y."/>
            <person name="Zwiers L.-H."/>
            <person name="Turgeon B."/>
            <person name="Goodwin S."/>
            <person name="Spatafora J."/>
            <person name="Crous P."/>
            <person name="Grigoriev I."/>
        </authorList>
    </citation>
    <scope>NUCLEOTIDE SEQUENCE</scope>
    <source>
        <strain evidence="3">CBS 113979</strain>
    </source>
</reference>
<proteinExistence type="predicted"/>
<feature type="compositionally biased region" description="Basic and acidic residues" evidence="1">
    <location>
        <begin position="64"/>
        <end position="89"/>
    </location>
</feature>
<accession>A0A6G1HFA6</accession>
<feature type="region of interest" description="Disordered" evidence="1">
    <location>
        <begin position="1"/>
        <end position="180"/>
    </location>
</feature>
<feature type="domain" description="Wbp11/ELF5/Saf1 N-terminal" evidence="2">
    <location>
        <begin position="7"/>
        <end position="83"/>
    </location>
</feature>
<protein>
    <recommendedName>
        <fullName evidence="2">Wbp11/ELF5/Saf1 N-terminal domain-containing protein</fullName>
    </recommendedName>
</protein>
<organism evidence="3 4">
    <name type="scientific">Aulographum hederae CBS 113979</name>
    <dbReference type="NCBI Taxonomy" id="1176131"/>
    <lineage>
        <taxon>Eukaryota</taxon>
        <taxon>Fungi</taxon>
        <taxon>Dikarya</taxon>
        <taxon>Ascomycota</taxon>
        <taxon>Pezizomycotina</taxon>
        <taxon>Dothideomycetes</taxon>
        <taxon>Pleosporomycetidae</taxon>
        <taxon>Aulographales</taxon>
        <taxon>Aulographaceae</taxon>
    </lineage>
</organism>
<sequence>MAKDKDRAVNPAVAQRKADKAKTLKKGKAAVQTQRNERLANRNPNRLQQEIDELKSLDSAGGFRPRDKQKLEQLERQLKSVQKAREALGDKAPQFGRRSGGDREGGQGRGGFGGGILGKRRRGHDDASASSNTDDDVKNIPMPKDVENMPPVPRKQRPFNPNDTPMGESRMPHALPEKPAAPKIVYESAPVMRDLKKEAIQFVPTSVARNLKRMKGEVGRLLEPEEMDKLEEAGYRRKKSDASKDTKAVAENMEEGSTHKAMNAAVEDDPEEELDEFERQLRQIEAEQRRDESLAKGSKVQRVELEEVEDEEEGR</sequence>
<feature type="compositionally biased region" description="Acidic residues" evidence="1">
    <location>
        <begin position="266"/>
        <end position="276"/>
    </location>
</feature>
<dbReference type="Pfam" id="PF09429">
    <property type="entry name" value="Wbp11"/>
    <property type="match status" value="1"/>
</dbReference>
<feature type="compositionally biased region" description="Gly residues" evidence="1">
    <location>
        <begin position="107"/>
        <end position="117"/>
    </location>
</feature>
<name>A0A6G1HFA6_9PEZI</name>
<dbReference type="OrthoDB" id="5597581at2759"/>
<feature type="compositionally biased region" description="Basic and acidic residues" evidence="1">
    <location>
        <begin position="232"/>
        <end position="248"/>
    </location>
</feature>
<dbReference type="EMBL" id="ML977139">
    <property type="protein sequence ID" value="KAF1991618.1"/>
    <property type="molecule type" value="Genomic_DNA"/>
</dbReference>
<evidence type="ECO:0000313" key="3">
    <source>
        <dbReference type="EMBL" id="KAF1991618.1"/>
    </source>
</evidence>
<feature type="region of interest" description="Disordered" evidence="1">
    <location>
        <begin position="232"/>
        <end position="315"/>
    </location>
</feature>
<dbReference type="GO" id="GO:0006396">
    <property type="term" value="P:RNA processing"/>
    <property type="evidence" value="ECO:0007669"/>
    <property type="project" value="InterPro"/>
</dbReference>
<dbReference type="AlphaFoldDB" id="A0A6G1HFA6"/>
<evidence type="ECO:0000256" key="1">
    <source>
        <dbReference type="SAM" id="MobiDB-lite"/>
    </source>
</evidence>
<dbReference type="InterPro" id="IPR019007">
    <property type="entry name" value="Wbp11/ELF5/Saf1_N"/>
</dbReference>
<gene>
    <name evidence="3" type="ORF">K402DRAFT_443716</name>
</gene>
<feature type="compositionally biased region" description="Basic and acidic residues" evidence="1">
    <location>
        <begin position="277"/>
        <end position="294"/>
    </location>
</feature>